<dbReference type="RefSeq" id="WP_041827432.1">
    <property type="nucleotide sequence ID" value="NZ_CP023687.1"/>
</dbReference>
<dbReference type="PROSITE" id="PS00743">
    <property type="entry name" value="BETA_LACTAMASE_B_1"/>
    <property type="match status" value="1"/>
</dbReference>
<feature type="binding site" evidence="7">
    <location>
        <position position="130"/>
    </location>
    <ligand>
        <name>Zn(2+)</name>
        <dbReference type="ChEBI" id="CHEBI:29105"/>
        <label>2</label>
    </ligand>
</feature>
<feature type="binding site" evidence="7">
    <location>
        <position position="108"/>
    </location>
    <ligand>
        <name>Zn(2+)</name>
        <dbReference type="ChEBI" id="CHEBI:29105"/>
        <label>1</label>
    </ligand>
</feature>
<feature type="binding site" evidence="7">
    <location>
        <position position="56"/>
    </location>
    <ligand>
        <name>Zn(2+)</name>
        <dbReference type="ChEBI" id="CHEBI:29105"/>
        <label>2</label>
    </ligand>
</feature>
<dbReference type="Gene3D" id="3.60.15.10">
    <property type="entry name" value="Ribonuclease Z/Hydroxyacylglutathione hydrolase-like"/>
    <property type="match status" value="1"/>
</dbReference>
<protein>
    <recommendedName>
        <fullName evidence="7">Hydroxyacylglutathione hydrolase</fullName>
        <ecNumber evidence="7">3.1.2.6</ecNumber>
    </recommendedName>
    <alternativeName>
        <fullName evidence="7">Glyoxalase II</fullName>
        <shortName evidence="7">Glx II</shortName>
    </alternativeName>
</protein>
<dbReference type="EMBL" id="CP127363">
    <property type="protein sequence ID" value="WIY51110.1"/>
    <property type="molecule type" value="Genomic_DNA"/>
</dbReference>
<keyword evidence="10" id="KW-1185">Reference proteome</keyword>
<dbReference type="InterPro" id="IPR035680">
    <property type="entry name" value="Clx_II_MBL"/>
</dbReference>
<dbReference type="GO" id="GO:0004416">
    <property type="term" value="F:hydroxyacylglutathione hydrolase activity"/>
    <property type="evidence" value="ECO:0007669"/>
    <property type="project" value="UniProtKB-EC"/>
</dbReference>
<feature type="domain" description="Metallo-beta-lactamase" evidence="8">
    <location>
        <begin position="11"/>
        <end position="168"/>
    </location>
</feature>
<feature type="binding site" evidence="7">
    <location>
        <position position="168"/>
    </location>
    <ligand>
        <name>Zn(2+)</name>
        <dbReference type="ChEBI" id="CHEBI:29105"/>
        <label>2</label>
    </ligand>
</feature>
<evidence type="ECO:0000256" key="6">
    <source>
        <dbReference type="ARBA" id="ARBA00022833"/>
    </source>
</evidence>
<evidence type="ECO:0000256" key="4">
    <source>
        <dbReference type="ARBA" id="ARBA00022723"/>
    </source>
</evidence>
<comment type="function">
    <text evidence="7">Thiolesterase that catalyzes the hydrolysis of S-D-lactoyl-glutathione to form glutathione and D-lactic acid.</text>
</comment>
<comment type="pathway">
    <text evidence="2 7">Secondary metabolite metabolism; methylglyoxal degradation; (R)-lactate from methylglyoxal: step 2/2.</text>
</comment>
<dbReference type="InterPro" id="IPR001018">
    <property type="entry name" value="Beta-lactamase_class-B_CS"/>
</dbReference>
<feature type="binding site" evidence="7">
    <location>
        <position position="54"/>
    </location>
    <ligand>
        <name>Zn(2+)</name>
        <dbReference type="ChEBI" id="CHEBI:29105"/>
        <label>1</label>
    </ligand>
</feature>
<comment type="cofactor">
    <cofactor evidence="7">
        <name>Zn(2+)</name>
        <dbReference type="ChEBI" id="CHEBI:29105"/>
    </cofactor>
    <text evidence="7">Binds 2 Zn(2+) ions per subunit.</text>
</comment>
<accession>A0ABY9AWE7</accession>
<organism evidence="9 10">
    <name type="scientific">Paracidovorax citrulli</name>
    <name type="common">Acidovorax citrulli</name>
    <dbReference type="NCBI Taxonomy" id="80869"/>
    <lineage>
        <taxon>Bacteria</taxon>
        <taxon>Pseudomonadati</taxon>
        <taxon>Pseudomonadota</taxon>
        <taxon>Betaproteobacteria</taxon>
        <taxon>Burkholderiales</taxon>
        <taxon>Comamonadaceae</taxon>
        <taxon>Paracidovorax</taxon>
    </lineage>
</organism>
<evidence type="ECO:0000256" key="3">
    <source>
        <dbReference type="ARBA" id="ARBA00006759"/>
    </source>
</evidence>
<gene>
    <name evidence="7 9" type="primary">gloB</name>
    <name evidence="9" type="ORF">QRO08_11295</name>
</gene>
<dbReference type="HAMAP" id="MF_01374">
    <property type="entry name" value="Glyoxalase_2"/>
    <property type="match status" value="1"/>
</dbReference>
<evidence type="ECO:0000256" key="7">
    <source>
        <dbReference type="HAMAP-Rule" id="MF_01374"/>
    </source>
</evidence>
<dbReference type="CDD" id="cd07723">
    <property type="entry name" value="hydroxyacylglutathione_hydrolase_MBL-fold"/>
    <property type="match status" value="1"/>
</dbReference>
<comment type="catalytic activity">
    <reaction evidence="1 7">
        <text>an S-(2-hydroxyacyl)glutathione + H2O = a 2-hydroxy carboxylate + glutathione + H(+)</text>
        <dbReference type="Rhea" id="RHEA:21864"/>
        <dbReference type="ChEBI" id="CHEBI:15377"/>
        <dbReference type="ChEBI" id="CHEBI:15378"/>
        <dbReference type="ChEBI" id="CHEBI:57925"/>
        <dbReference type="ChEBI" id="CHEBI:58896"/>
        <dbReference type="ChEBI" id="CHEBI:71261"/>
        <dbReference type="EC" id="3.1.2.6"/>
    </reaction>
</comment>
<keyword evidence="4 7" id="KW-0479">Metal-binding</keyword>
<dbReference type="Proteomes" id="UP001242732">
    <property type="component" value="Chromosome"/>
</dbReference>
<feature type="binding site" evidence="7">
    <location>
        <position position="57"/>
    </location>
    <ligand>
        <name>Zn(2+)</name>
        <dbReference type="ChEBI" id="CHEBI:29105"/>
        <label>2</label>
    </ligand>
</feature>
<evidence type="ECO:0000256" key="2">
    <source>
        <dbReference type="ARBA" id="ARBA00004963"/>
    </source>
</evidence>
<dbReference type="Pfam" id="PF00753">
    <property type="entry name" value="Lactamase_B"/>
    <property type="match status" value="1"/>
</dbReference>
<dbReference type="EC" id="3.1.2.6" evidence="7"/>
<dbReference type="InterPro" id="IPR036866">
    <property type="entry name" value="RibonucZ/Hydroxyglut_hydro"/>
</dbReference>
<dbReference type="SMART" id="SM00849">
    <property type="entry name" value="Lactamase_B"/>
    <property type="match status" value="1"/>
</dbReference>
<name>A0ABY9AWE7_PARCI</name>
<dbReference type="Pfam" id="PF16123">
    <property type="entry name" value="HAGH_C"/>
    <property type="match status" value="1"/>
</dbReference>
<evidence type="ECO:0000256" key="1">
    <source>
        <dbReference type="ARBA" id="ARBA00001623"/>
    </source>
</evidence>
<sequence>MNLLPLPAFADNYIWMLHDGHSAAVVDPGEAGPVLQALQHHGLALQAILVTHHHGDHVGGVAALREATGAPVYGPARESIPQPAQPLADGDTLQVLGLRLSVIDVPGHTAGHIAYHAADAAGGPLLFCGDTLFSGGCGRLFEGTPAQMQHSLDRLGALPPETRVCCAHEYTLSNLAFARAVEPGNAALLQYSHDCEALRAAGQPTLPSRLGTEHAVNPFLRAREPAVARAAQGFDPRTDAADPASVLAALRQWKNEFRPT</sequence>
<reference evidence="9 10" key="1">
    <citation type="submission" date="2023-06" db="EMBL/GenBank/DDBJ databases">
        <authorList>
            <person name="Ham H."/>
            <person name="Park D.S."/>
        </authorList>
    </citation>
    <scope>NUCLEOTIDE SEQUENCE [LARGE SCALE GENOMIC DNA]</scope>
    <source>
        <strain evidence="9 10">KACC 17005</strain>
    </source>
</reference>
<dbReference type="InterPro" id="IPR032282">
    <property type="entry name" value="HAGH_C"/>
</dbReference>
<feature type="binding site" evidence="7">
    <location>
        <position position="52"/>
    </location>
    <ligand>
        <name>Zn(2+)</name>
        <dbReference type="ChEBI" id="CHEBI:29105"/>
        <label>1</label>
    </ligand>
</feature>
<evidence type="ECO:0000313" key="9">
    <source>
        <dbReference type="EMBL" id="WIY51110.1"/>
    </source>
</evidence>
<comment type="similarity">
    <text evidence="3 7">Belongs to the metallo-beta-lactamase superfamily. Glyoxalase II family.</text>
</comment>
<comment type="subunit">
    <text evidence="7">Monomer.</text>
</comment>
<dbReference type="NCBIfam" id="TIGR03413">
    <property type="entry name" value="GSH_gloB"/>
    <property type="match status" value="1"/>
</dbReference>
<dbReference type="InterPro" id="IPR050110">
    <property type="entry name" value="Glyoxalase_II_hydrolase"/>
</dbReference>
<dbReference type="InterPro" id="IPR017782">
    <property type="entry name" value="Hydroxyacylglutathione_Hdrlase"/>
</dbReference>
<evidence type="ECO:0000313" key="10">
    <source>
        <dbReference type="Proteomes" id="UP001242732"/>
    </source>
</evidence>
<proteinExistence type="inferred from homology"/>
<keyword evidence="6 7" id="KW-0862">Zinc</keyword>
<dbReference type="PANTHER" id="PTHR43705:SF1">
    <property type="entry name" value="HYDROXYACYLGLUTATHIONE HYDROLASE GLOB"/>
    <property type="match status" value="1"/>
</dbReference>
<evidence type="ECO:0000259" key="8">
    <source>
        <dbReference type="SMART" id="SM00849"/>
    </source>
</evidence>
<dbReference type="SUPFAM" id="SSF56281">
    <property type="entry name" value="Metallo-hydrolase/oxidoreductase"/>
    <property type="match status" value="1"/>
</dbReference>
<keyword evidence="5 7" id="KW-0378">Hydrolase</keyword>
<dbReference type="PANTHER" id="PTHR43705">
    <property type="entry name" value="HYDROXYACYLGLUTATHIONE HYDROLASE"/>
    <property type="match status" value="1"/>
</dbReference>
<feature type="binding site" evidence="7">
    <location>
        <position position="130"/>
    </location>
    <ligand>
        <name>Zn(2+)</name>
        <dbReference type="ChEBI" id="CHEBI:29105"/>
        <label>1</label>
    </ligand>
</feature>
<dbReference type="InterPro" id="IPR001279">
    <property type="entry name" value="Metallo-B-lactamas"/>
</dbReference>
<dbReference type="GeneID" id="79792238"/>
<evidence type="ECO:0000256" key="5">
    <source>
        <dbReference type="ARBA" id="ARBA00022801"/>
    </source>
</evidence>
<dbReference type="PIRSF" id="PIRSF005457">
    <property type="entry name" value="Glx"/>
    <property type="match status" value="1"/>
</dbReference>